<keyword evidence="2" id="KW-1185">Reference proteome</keyword>
<proteinExistence type="predicted"/>
<accession>A0A1H9MY92</accession>
<gene>
    <name evidence="1" type="ORF">SAMN05421767_1321</name>
</gene>
<protein>
    <submittedName>
        <fullName evidence="1">Uncharacterized protein</fullName>
    </submittedName>
</protein>
<dbReference type="AlphaFoldDB" id="A0A1H9MY92"/>
<evidence type="ECO:0000313" key="1">
    <source>
        <dbReference type="EMBL" id="SER28551.1"/>
    </source>
</evidence>
<dbReference type="Proteomes" id="UP000198556">
    <property type="component" value="Unassembled WGS sequence"/>
</dbReference>
<organism evidence="1 2">
    <name type="scientific">Granulicatella balaenopterae</name>
    <dbReference type="NCBI Taxonomy" id="137733"/>
    <lineage>
        <taxon>Bacteria</taxon>
        <taxon>Bacillati</taxon>
        <taxon>Bacillota</taxon>
        <taxon>Bacilli</taxon>
        <taxon>Lactobacillales</taxon>
        <taxon>Carnobacteriaceae</taxon>
        <taxon>Granulicatella</taxon>
    </lineage>
</organism>
<dbReference type="RefSeq" id="WP_089747290.1">
    <property type="nucleotide sequence ID" value="NZ_FOGF01000032.1"/>
</dbReference>
<name>A0A1H9MY92_9LACT</name>
<sequence length="178" mass="21147">MPKNELAEVYFYNYDNFNVAKLALDQNDFWVALLFNEEAQISSIDFFRKSNDLSIVTDTPYLEFYQFLIDQNKIDCDKYQGFFNRLSTITSFNDLFKFLQDQTLIATLFLKNEDEFYVCQINFMSIDTIAVSAFDYYDFCFKGLLSFKKDDIERISLELKHSHLMEFLEAQEQKQPTS</sequence>
<dbReference type="EMBL" id="FOGF01000032">
    <property type="protein sequence ID" value="SER28551.1"/>
    <property type="molecule type" value="Genomic_DNA"/>
</dbReference>
<reference evidence="1 2" key="1">
    <citation type="submission" date="2016-10" db="EMBL/GenBank/DDBJ databases">
        <authorList>
            <person name="de Groot N.N."/>
        </authorList>
    </citation>
    <scope>NUCLEOTIDE SEQUENCE [LARGE SCALE GENOMIC DNA]</scope>
    <source>
        <strain evidence="1 2">DSM 15827</strain>
    </source>
</reference>
<evidence type="ECO:0000313" key="2">
    <source>
        <dbReference type="Proteomes" id="UP000198556"/>
    </source>
</evidence>